<keyword evidence="4" id="KW-1185">Reference proteome</keyword>
<feature type="compositionally biased region" description="Low complexity" evidence="1">
    <location>
        <begin position="599"/>
        <end position="618"/>
    </location>
</feature>
<dbReference type="SUPFAM" id="SSF56784">
    <property type="entry name" value="HAD-like"/>
    <property type="match status" value="2"/>
</dbReference>
<protein>
    <recommendedName>
        <fullName evidence="2">FCP1 homology domain-containing protein</fullName>
    </recommendedName>
</protein>
<dbReference type="EMBL" id="LJSK01000153">
    <property type="protein sequence ID" value="KPI86020.1"/>
    <property type="molecule type" value="Genomic_DNA"/>
</dbReference>
<feature type="region of interest" description="Disordered" evidence="1">
    <location>
        <begin position="599"/>
        <end position="654"/>
    </location>
</feature>
<dbReference type="SMART" id="SM00577">
    <property type="entry name" value="CPDc"/>
    <property type="match status" value="1"/>
</dbReference>
<accession>A0A0N1PCT8</accession>
<dbReference type="VEuPathDB" id="TriTrypDB:Lsey_0153_0120"/>
<feature type="compositionally biased region" description="Low complexity" evidence="1">
    <location>
        <begin position="496"/>
        <end position="531"/>
    </location>
</feature>
<organism evidence="3 4">
    <name type="scientific">Leptomonas seymouri</name>
    <dbReference type="NCBI Taxonomy" id="5684"/>
    <lineage>
        <taxon>Eukaryota</taxon>
        <taxon>Discoba</taxon>
        <taxon>Euglenozoa</taxon>
        <taxon>Kinetoplastea</taxon>
        <taxon>Metakinetoplastina</taxon>
        <taxon>Trypanosomatida</taxon>
        <taxon>Trypanosomatidae</taxon>
        <taxon>Leishmaniinae</taxon>
        <taxon>Leptomonas</taxon>
    </lineage>
</organism>
<dbReference type="InterPro" id="IPR036412">
    <property type="entry name" value="HAD-like_sf"/>
</dbReference>
<dbReference type="Proteomes" id="UP000038009">
    <property type="component" value="Unassembled WGS sequence"/>
</dbReference>
<comment type="caution">
    <text evidence="3">The sequence shown here is derived from an EMBL/GenBank/DDBJ whole genome shotgun (WGS) entry which is preliminary data.</text>
</comment>
<evidence type="ECO:0000313" key="4">
    <source>
        <dbReference type="Proteomes" id="UP000038009"/>
    </source>
</evidence>
<dbReference type="Gene3D" id="3.40.50.1000">
    <property type="entry name" value="HAD superfamily/HAD-like"/>
    <property type="match status" value="1"/>
</dbReference>
<feature type="domain" description="FCP1 homology" evidence="2">
    <location>
        <begin position="315"/>
        <end position="614"/>
    </location>
</feature>
<dbReference type="InterPro" id="IPR050365">
    <property type="entry name" value="TIM50"/>
</dbReference>
<dbReference type="OrthoDB" id="277011at2759"/>
<reference evidence="3 4" key="1">
    <citation type="journal article" date="2015" name="PLoS Pathog.">
        <title>Leptomonas seymouri: Adaptations to the Dixenous Life Cycle Analyzed by Genome Sequencing, Transcriptome Profiling and Co-infection with Leishmania donovani.</title>
        <authorList>
            <person name="Kraeva N."/>
            <person name="Butenko A."/>
            <person name="Hlavacova J."/>
            <person name="Kostygov A."/>
            <person name="Myskova J."/>
            <person name="Grybchuk D."/>
            <person name="Lestinova T."/>
            <person name="Votypka J."/>
            <person name="Volf P."/>
            <person name="Opperdoes F."/>
            <person name="Flegontov P."/>
            <person name="Lukes J."/>
            <person name="Yurchenko V."/>
        </authorList>
    </citation>
    <scope>NUCLEOTIDE SEQUENCE [LARGE SCALE GENOMIC DNA]</scope>
    <source>
        <strain evidence="3 4">ATCC 30220</strain>
    </source>
</reference>
<gene>
    <name evidence="3" type="ORF">ABL78_4923</name>
</gene>
<feature type="region of interest" description="Disordered" evidence="1">
    <location>
        <begin position="461"/>
        <end position="531"/>
    </location>
</feature>
<dbReference type="Pfam" id="PF03031">
    <property type="entry name" value="NIF"/>
    <property type="match status" value="2"/>
</dbReference>
<dbReference type="AlphaFoldDB" id="A0A0N1PCT8"/>
<feature type="compositionally biased region" description="Acidic residues" evidence="1">
    <location>
        <begin position="100"/>
        <end position="110"/>
    </location>
</feature>
<evidence type="ECO:0000259" key="2">
    <source>
        <dbReference type="PROSITE" id="PS50969"/>
    </source>
</evidence>
<proteinExistence type="predicted"/>
<feature type="compositionally biased region" description="Gly residues" evidence="1">
    <location>
        <begin position="128"/>
        <end position="141"/>
    </location>
</feature>
<name>A0A0N1PCT8_LEPSE</name>
<feature type="region of interest" description="Disordered" evidence="1">
    <location>
        <begin position="92"/>
        <end position="145"/>
    </location>
</feature>
<evidence type="ECO:0000256" key="1">
    <source>
        <dbReference type="SAM" id="MobiDB-lite"/>
    </source>
</evidence>
<feature type="region of interest" description="Disordered" evidence="1">
    <location>
        <begin position="202"/>
        <end position="272"/>
    </location>
</feature>
<sequence>MLYEVLQFIRGVWDAILLPYVIQSIANLATDFWEAAVHLRDTLFVLSCFICGCSHKSFPLSRSALETQRAALVAAAAASPATGAAAASSTSHRRRYYAGSEEENDADSEAEFPSTRRPAPEHELLKGGTAGGGGGDGGDGEGPTAAAPFIQRRLLLGRKGEVEEWLPAVRSRLLIPPHHPLCVSRSLHQLVSIVVGPIQQPTVSTMPTRHPDPQWPPHFLRTSSSESGKDSRSSAGGGAGDPSTDEYSSSNSSATPSTLRHRGSHTGAAGSSARYRQASSVVYKRVSSRQLDFSNSRVAPHVIASITAHHVLSYPATRQKVLVMDLDETLCYVSTTTANMAGPPTFSEVIPTASGAELFHVWERPYARLFLSTMAKFFNLVLFTSASKPYADTILQRIDPDHLLKLRYYRQDCMVVPRGMLKKMCVASGMRGMSSGSVGCKYSSDHSGAAAGLLGDLSTGTGGSHSGAGARRPTANTDGESTGAGAVDAGTRNAERSSATSTAAAAAATTTTRSPTAPGGTPTDVSAAGGSKAATTAAEELPVLEKVALNEHAKVLVKDLRVLKVPPELLVMIDNAEECTLVNPENALVVAPFIPSLTRGGAPSAAARPAREATAPRPEAQKGGRAAAASSLEGAQPNAEADSSDKRSLGSCAEVEPTTAADEALLMGDDIAVNEGPEEDEVLLALLPMLECLLVVPDVRSILRLGKLY</sequence>
<evidence type="ECO:0000313" key="3">
    <source>
        <dbReference type="EMBL" id="KPI86020.1"/>
    </source>
</evidence>
<dbReference type="InterPro" id="IPR023214">
    <property type="entry name" value="HAD_sf"/>
</dbReference>
<dbReference type="PROSITE" id="PS50969">
    <property type="entry name" value="FCP1"/>
    <property type="match status" value="1"/>
</dbReference>
<dbReference type="InterPro" id="IPR004274">
    <property type="entry name" value="FCP1_dom"/>
</dbReference>
<dbReference type="PANTHER" id="PTHR12210">
    <property type="entry name" value="DULLARD PROTEIN PHOSPHATASE"/>
    <property type="match status" value="1"/>
</dbReference>
<dbReference type="OMA" id="YPATRQK"/>